<protein>
    <submittedName>
        <fullName evidence="7">DNA mismatch endonuclease Vsr</fullName>
    </submittedName>
</protein>
<dbReference type="SUPFAM" id="SSF52980">
    <property type="entry name" value="Restriction endonuclease-like"/>
    <property type="match status" value="1"/>
</dbReference>
<gene>
    <name evidence="7" type="ORF">FHS87_004744</name>
</gene>
<sequence length="153" mass="16836">MTCDMARMPMRDTAPELALRASLARLGLHSPERDVAGLPGRPDLILREDRVAIFAHGCFWHHHAGCRHARLPNTTYPWKQKFLCTRARDRATRDALVASGWRVLWVWECALTGGDALSSNTLDATVKAFLEDRIAFREVSGGGVGPDTAADAA</sequence>
<dbReference type="EMBL" id="JACIJD010000089">
    <property type="protein sequence ID" value="MBB5696670.1"/>
    <property type="molecule type" value="Genomic_DNA"/>
</dbReference>
<name>A0A840Y9R1_9PROT</name>
<evidence type="ECO:0000256" key="4">
    <source>
        <dbReference type="ARBA" id="ARBA00022801"/>
    </source>
</evidence>
<evidence type="ECO:0000256" key="5">
    <source>
        <dbReference type="ARBA" id="ARBA00023204"/>
    </source>
</evidence>
<dbReference type="Pfam" id="PF03852">
    <property type="entry name" value="Vsr"/>
    <property type="match status" value="1"/>
</dbReference>
<dbReference type="Proteomes" id="UP000580654">
    <property type="component" value="Unassembled WGS sequence"/>
</dbReference>
<keyword evidence="3" id="KW-0227">DNA damage</keyword>
<keyword evidence="8" id="KW-1185">Reference proteome</keyword>
<accession>A0A840Y9R1</accession>
<dbReference type="InterPro" id="IPR004603">
    <property type="entry name" value="DNA_mismatch_endonuc_vsr"/>
</dbReference>
<keyword evidence="1" id="KW-0540">Nuclease</keyword>
<comment type="similarity">
    <text evidence="6">Belongs to the Vsr family.</text>
</comment>
<comment type="caution">
    <text evidence="7">The sequence shown here is derived from an EMBL/GenBank/DDBJ whole genome shotgun (WGS) entry which is preliminary data.</text>
</comment>
<organism evidence="7 8">
    <name type="scientific">Muricoccus pecuniae</name>
    <dbReference type="NCBI Taxonomy" id="693023"/>
    <lineage>
        <taxon>Bacteria</taxon>
        <taxon>Pseudomonadati</taxon>
        <taxon>Pseudomonadota</taxon>
        <taxon>Alphaproteobacteria</taxon>
        <taxon>Acetobacterales</taxon>
        <taxon>Roseomonadaceae</taxon>
        <taxon>Muricoccus</taxon>
    </lineage>
</organism>
<keyword evidence="4" id="KW-0378">Hydrolase</keyword>
<dbReference type="InterPro" id="IPR011335">
    <property type="entry name" value="Restrct_endonuc-II-like"/>
</dbReference>
<keyword evidence="5" id="KW-0234">DNA repair</keyword>
<evidence type="ECO:0000313" key="8">
    <source>
        <dbReference type="Proteomes" id="UP000580654"/>
    </source>
</evidence>
<dbReference type="GO" id="GO:0016787">
    <property type="term" value="F:hydrolase activity"/>
    <property type="evidence" value="ECO:0007669"/>
    <property type="project" value="UniProtKB-KW"/>
</dbReference>
<evidence type="ECO:0000256" key="3">
    <source>
        <dbReference type="ARBA" id="ARBA00022763"/>
    </source>
</evidence>
<dbReference type="AlphaFoldDB" id="A0A840Y9R1"/>
<dbReference type="GO" id="GO:0006298">
    <property type="term" value="P:mismatch repair"/>
    <property type="evidence" value="ECO:0007669"/>
    <property type="project" value="InterPro"/>
</dbReference>
<dbReference type="GO" id="GO:0004519">
    <property type="term" value="F:endonuclease activity"/>
    <property type="evidence" value="ECO:0007669"/>
    <property type="project" value="UniProtKB-KW"/>
</dbReference>
<evidence type="ECO:0000256" key="1">
    <source>
        <dbReference type="ARBA" id="ARBA00022722"/>
    </source>
</evidence>
<evidence type="ECO:0000313" key="7">
    <source>
        <dbReference type="EMBL" id="MBB5696670.1"/>
    </source>
</evidence>
<keyword evidence="2 7" id="KW-0255">Endonuclease</keyword>
<dbReference type="Gene3D" id="3.40.960.10">
    <property type="entry name" value="VSR Endonuclease"/>
    <property type="match status" value="1"/>
</dbReference>
<evidence type="ECO:0000256" key="2">
    <source>
        <dbReference type="ARBA" id="ARBA00022759"/>
    </source>
</evidence>
<proteinExistence type="inferred from homology"/>
<dbReference type="RefSeq" id="WP_184522313.1">
    <property type="nucleotide sequence ID" value="NZ_JACIJD010000089.1"/>
</dbReference>
<reference evidence="7 8" key="1">
    <citation type="submission" date="2020-08" db="EMBL/GenBank/DDBJ databases">
        <title>Genomic Encyclopedia of Type Strains, Phase IV (KMG-IV): sequencing the most valuable type-strain genomes for metagenomic binning, comparative biology and taxonomic classification.</title>
        <authorList>
            <person name="Goeker M."/>
        </authorList>
    </citation>
    <scope>NUCLEOTIDE SEQUENCE [LARGE SCALE GENOMIC DNA]</scope>
    <source>
        <strain evidence="7 8">DSM 25622</strain>
    </source>
</reference>
<evidence type="ECO:0000256" key="6">
    <source>
        <dbReference type="ARBA" id="ARBA00029466"/>
    </source>
</evidence>